<dbReference type="InterPro" id="IPR041805">
    <property type="entry name" value="ASMase/PPN1_MPP"/>
</dbReference>
<keyword evidence="6" id="KW-0732">Signal</keyword>
<feature type="binding site" evidence="4">
    <location>
        <position position="221"/>
    </location>
    <ligand>
        <name>Zn(2+)</name>
        <dbReference type="ChEBI" id="CHEBI:29105"/>
        <label>1</label>
    </ligand>
</feature>
<feature type="binding site" evidence="4">
    <location>
        <position position="405"/>
    </location>
    <ligand>
        <name>Zn(2+)</name>
        <dbReference type="ChEBI" id="CHEBI:29105"/>
        <label>2</label>
    </ligand>
</feature>
<dbReference type="Proteomes" id="UP000298030">
    <property type="component" value="Unassembled WGS sequence"/>
</dbReference>
<dbReference type="GO" id="GO:0046872">
    <property type="term" value="F:metal ion binding"/>
    <property type="evidence" value="ECO:0007669"/>
    <property type="project" value="UniProtKB-KW"/>
</dbReference>
<feature type="disulfide bond" evidence="5">
    <location>
        <begin position="172"/>
        <end position="195"/>
    </location>
</feature>
<evidence type="ECO:0000256" key="4">
    <source>
        <dbReference type="PIRSR" id="PIRSR000948-1"/>
    </source>
</evidence>
<comment type="function">
    <text evidence="3">Converts sphingomyelin to ceramide.</text>
</comment>
<comment type="caution">
    <text evidence="8">The sequence shown here is derived from an EMBL/GenBank/DDBJ whole genome shotgun (WGS) entry which is preliminary data.</text>
</comment>
<dbReference type="GO" id="GO:0005615">
    <property type="term" value="C:extracellular space"/>
    <property type="evidence" value="ECO:0007669"/>
    <property type="project" value="TreeGrafter"/>
</dbReference>
<dbReference type="SUPFAM" id="SSF56300">
    <property type="entry name" value="Metallo-dependent phosphatases"/>
    <property type="match status" value="1"/>
</dbReference>
<dbReference type="InterPro" id="IPR029052">
    <property type="entry name" value="Metallo-depent_PP-like"/>
</dbReference>
<feature type="disulfide bond" evidence="5">
    <location>
        <begin position="37"/>
        <end position="113"/>
    </location>
</feature>
<dbReference type="CDD" id="cd00842">
    <property type="entry name" value="MPP_ASMase"/>
    <property type="match status" value="1"/>
</dbReference>
<organism evidence="8 9">
    <name type="scientific">Coprinellus micaceus</name>
    <name type="common">Glistening ink-cap mushroom</name>
    <name type="synonym">Coprinus micaceus</name>
    <dbReference type="NCBI Taxonomy" id="71717"/>
    <lineage>
        <taxon>Eukaryota</taxon>
        <taxon>Fungi</taxon>
        <taxon>Dikarya</taxon>
        <taxon>Basidiomycota</taxon>
        <taxon>Agaricomycotina</taxon>
        <taxon>Agaricomycetes</taxon>
        <taxon>Agaricomycetidae</taxon>
        <taxon>Agaricales</taxon>
        <taxon>Agaricineae</taxon>
        <taxon>Psathyrellaceae</taxon>
        <taxon>Coprinellus</taxon>
    </lineage>
</organism>
<evidence type="ECO:0000256" key="3">
    <source>
        <dbReference type="PIRNR" id="PIRNR000948"/>
    </source>
</evidence>
<accession>A0A4Y7TKL2</accession>
<evidence type="ECO:0000256" key="2">
    <source>
        <dbReference type="ARBA" id="ARBA00023180"/>
    </source>
</evidence>
<dbReference type="STRING" id="71717.A0A4Y7TKL2"/>
<sequence>MRAFQSLYFAVLLAVVSVTNAALVDDIIDAITGAATCAACHTLFVPLKVLAALGDKPFTSTFKVICKAINVVDDDVCEGAVGQQAPVLAHNLRSINPLGQTATKLCDSLLGLCQQPKVNAYNVPFAKPAPASYTKPQAGKKAPFQVVHFSDIHIDRQYTVGAEAECTKPVCCRNYADQAGKPISKAAKAMGMRNCDTPTTFVHSLLNQIGTNNKFSIFTGDLVEAAVWLVNEAEVTSDINTFNSELASIPKVKVYPALGNHESAPVNLFPRNGTKKGSAQWVFDAVSKGWEPLIGQAAAQQAKTKSGSYSILVPGTNLRIVSLNTVYWYKTNFWLYDDNNQFPDPNGILEFAASQLQAAEDAGQRVWIIAHMPPNRYDTLHDQSHYFDQVINRYKHIISGQFYGHSHQDQFGIAYSDYNNRNANTAVSNAWIVSAITPRSNNPTFKVYDVDPDTYEIMDAKVYRADIDDPNFHTSPSWTLGYSARQTYGSMLTNPSWPAASPLDAKFWHRVTEVFEKDRRAFDIYQGLRKGPGNSVEEVACTDDDCWKDTICELRGMNAQYACRRSTPGLNIRRRDENGTEYLSRVHANAECAGAGISHVFHELPGRKDSVDWDAVRVEIDAIIKEAEAEGAAATN</sequence>
<keyword evidence="4" id="KW-0479">Metal-binding</keyword>
<evidence type="ECO:0000313" key="8">
    <source>
        <dbReference type="EMBL" id="TEB34082.1"/>
    </source>
</evidence>
<dbReference type="AlphaFoldDB" id="A0A4Y7TKL2"/>
<keyword evidence="3" id="KW-0326">Glycosidase</keyword>
<keyword evidence="4" id="KW-0862">Zinc</keyword>
<feature type="domain" description="Calcineurin-like phosphoesterase" evidence="7">
    <location>
        <begin position="145"/>
        <end position="408"/>
    </location>
</feature>
<evidence type="ECO:0000256" key="1">
    <source>
        <dbReference type="ARBA" id="ARBA00022801"/>
    </source>
</evidence>
<evidence type="ECO:0000259" key="7">
    <source>
        <dbReference type="Pfam" id="PF00149"/>
    </source>
</evidence>
<feature type="disulfide bond" evidence="5">
    <location>
        <begin position="66"/>
        <end position="77"/>
    </location>
</feature>
<dbReference type="OrthoDB" id="282973at2759"/>
<dbReference type="GO" id="GO:0006685">
    <property type="term" value="P:sphingomyelin catabolic process"/>
    <property type="evidence" value="ECO:0007669"/>
    <property type="project" value="UniProtKB-UniRule"/>
</dbReference>
<feature type="binding site" evidence="4">
    <location>
        <position position="153"/>
    </location>
    <ligand>
        <name>Zn(2+)</name>
        <dbReference type="ChEBI" id="CHEBI:29105"/>
        <label>1</label>
    </ligand>
</feature>
<dbReference type="Pfam" id="PF00149">
    <property type="entry name" value="Metallophos"/>
    <property type="match status" value="1"/>
</dbReference>
<gene>
    <name evidence="8" type="ORF">FA13DRAFT_65276</name>
</gene>
<dbReference type="PANTHER" id="PTHR10340">
    <property type="entry name" value="SPHINGOMYELIN PHOSPHODIESTERASE"/>
    <property type="match status" value="1"/>
</dbReference>
<keyword evidence="1 3" id="KW-0378">Hydrolase</keyword>
<evidence type="ECO:0000256" key="5">
    <source>
        <dbReference type="PIRSR" id="PIRSR000948-2"/>
    </source>
</evidence>
<comment type="similarity">
    <text evidence="3">Belongs to the acid sphingomyelinase family.</text>
</comment>
<dbReference type="PIRSF" id="PIRSF000948">
    <property type="entry name" value="Sphingomy_PDE"/>
    <property type="match status" value="1"/>
</dbReference>
<feature type="signal peptide" evidence="6">
    <location>
        <begin position="1"/>
        <end position="21"/>
    </location>
</feature>
<dbReference type="GO" id="GO:0004767">
    <property type="term" value="F:sphingomyelin phosphodiesterase activity"/>
    <property type="evidence" value="ECO:0007669"/>
    <property type="project" value="UniProtKB-UniRule"/>
</dbReference>
<dbReference type="GO" id="GO:0016798">
    <property type="term" value="F:hydrolase activity, acting on glycosyl bonds"/>
    <property type="evidence" value="ECO:0007669"/>
    <property type="project" value="UniProtKB-KW"/>
</dbReference>
<feature type="binding site" evidence="4">
    <location>
        <position position="371"/>
    </location>
    <ligand>
        <name>Zn(2+)</name>
        <dbReference type="ChEBI" id="CHEBI:29105"/>
        <label>2</label>
    </ligand>
</feature>
<keyword evidence="5" id="KW-1015">Disulfide bond</keyword>
<proteinExistence type="inferred from homology"/>
<reference evidence="8 9" key="1">
    <citation type="journal article" date="2019" name="Nat. Ecol. Evol.">
        <title>Megaphylogeny resolves global patterns of mushroom evolution.</title>
        <authorList>
            <person name="Varga T."/>
            <person name="Krizsan K."/>
            <person name="Foldi C."/>
            <person name="Dima B."/>
            <person name="Sanchez-Garcia M."/>
            <person name="Sanchez-Ramirez S."/>
            <person name="Szollosi G.J."/>
            <person name="Szarkandi J.G."/>
            <person name="Papp V."/>
            <person name="Albert L."/>
            <person name="Andreopoulos W."/>
            <person name="Angelini C."/>
            <person name="Antonin V."/>
            <person name="Barry K.W."/>
            <person name="Bougher N.L."/>
            <person name="Buchanan P."/>
            <person name="Buyck B."/>
            <person name="Bense V."/>
            <person name="Catcheside P."/>
            <person name="Chovatia M."/>
            <person name="Cooper J."/>
            <person name="Damon W."/>
            <person name="Desjardin D."/>
            <person name="Finy P."/>
            <person name="Geml J."/>
            <person name="Haridas S."/>
            <person name="Hughes K."/>
            <person name="Justo A."/>
            <person name="Karasinski D."/>
            <person name="Kautmanova I."/>
            <person name="Kiss B."/>
            <person name="Kocsube S."/>
            <person name="Kotiranta H."/>
            <person name="LaButti K.M."/>
            <person name="Lechner B.E."/>
            <person name="Liimatainen K."/>
            <person name="Lipzen A."/>
            <person name="Lukacs Z."/>
            <person name="Mihaltcheva S."/>
            <person name="Morgado L.N."/>
            <person name="Niskanen T."/>
            <person name="Noordeloos M.E."/>
            <person name="Ohm R.A."/>
            <person name="Ortiz-Santana B."/>
            <person name="Ovrebo C."/>
            <person name="Racz N."/>
            <person name="Riley R."/>
            <person name="Savchenko A."/>
            <person name="Shiryaev A."/>
            <person name="Soop K."/>
            <person name="Spirin V."/>
            <person name="Szebenyi C."/>
            <person name="Tomsovsky M."/>
            <person name="Tulloss R.E."/>
            <person name="Uehling J."/>
            <person name="Grigoriev I.V."/>
            <person name="Vagvolgyi C."/>
            <person name="Papp T."/>
            <person name="Martin F.M."/>
            <person name="Miettinen O."/>
            <person name="Hibbett D.S."/>
            <person name="Nagy L.G."/>
        </authorList>
    </citation>
    <scope>NUCLEOTIDE SEQUENCE [LARGE SCALE GENOMIC DNA]</scope>
    <source>
        <strain evidence="8 9">FP101781</strain>
    </source>
</reference>
<feature type="binding site" evidence="4">
    <location>
        <position position="407"/>
    </location>
    <ligand>
        <name>Zn(2+)</name>
        <dbReference type="ChEBI" id="CHEBI:29105"/>
        <label>1</label>
    </ligand>
</feature>
<keyword evidence="9" id="KW-1185">Reference proteome</keyword>
<dbReference type="EMBL" id="QPFP01000010">
    <property type="protein sequence ID" value="TEB34082.1"/>
    <property type="molecule type" value="Genomic_DNA"/>
</dbReference>
<dbReference type="InterPro" id="IPR004843">
    <property type="entry name" value="Calcineurin-like_PHP"/>
</dbReference>
<keyword evidence="2" id="KW-0325">Glycoprotein</keyword>
<name>A0A4Y7TKL2_COPMI</name>
<evidence type="ECO:0000313" key="9">
    <source>
        <dbReference type="Proteomes" id="UP000298030"/>
    </source>
</evidence>
<dbReference type="Gene3D" id="3.60.21.10">
    <property type="match status" value="1"/>
</dbReference>
<comment type="cofactor">
    <cofactor evidence="4">
        <name>Zn(2+)</name>
        <dbReference type="ChEBI" id="CHEBI:29105"/>
    </cofactor>
    <text evidence="4">Binds 2 Zn(2+) ions per subunit.</text>
</comment>
<protein>
    <recommendedName>
        <fullName evidence="3">Sphingomyelin phosphodiesterase</fullName>
    </recommendedName>
</protein>
<dbReference type="PANTHER" id="PTHR10340:SF34">
    <property type="entry name" value="SPHINGOMYELIN PHOSPHODIESTERASE"/>
    <property type="match status" value="1"/>
</dbReference>
<evidence type="ECO:0000256" key="6">
    <source>
        <dbReference type="SAM" id="SignalP"/>
    </source>
</evidence>
<dbReference type="GO" id="GO:0016020">
    <property type="term" value="C:membrane"/>
    <property type="evidence" value="ECO:0007669"/>
    <property type="project" value="GOC"/>
</dbReference>
<feature type="chain" id="PRO_5021445820" description="Sphingomyelin phosphodiesterase" evidence="6">
    <location>
        <begin position="22"/>
        <end position="636"/>
    </location>
</feature>
<feature type="binding site" evidence="4">
    <location>
        <position position="221"/>
    </location>
    <ligand>
        <name>Zn(2+)</name>
        <dbReference type="ChEBI" id="CHEBI:29105"/>
        <label>2</label>
    </ligand>
</feature>
<feature type="binding site" evidence="4">
    <location>
        <position position="151"/>
    </location>
    <ligand>
        <name>Zn(2+)</name>
        <dbReference type="ChEBI" id="CHEBI:29105"/>
        <label>1</label>
    </ligand>
</feature>
<feature type="disulfide bond" evidence="5">
    <location>
        <begin position="166"/>
        <end position="171"/>
    </location>
</feature>
<dbReference type="InterPro" id="IPR011160">
    <property type="entry name" value="Sphingomy_PDE"/>
</dbReference>
<feature type="binding site" evidence="4">
    <location>
        <position position="260"/>
    </location>
    <ligand>
        <name>Zn(2+)</name>
        <dbReference type="ChEBI" id="CHEBI:29105"/>
        <label>2</label>
    </ligand>
</feature>